<dbReference type="InterPro" id="IPR046342">
    <property type="entry name" value="CBS_dom_sf"/>
</dbReference>
<keyword evidence="8" id="KW-0547">Nucleotide-binding</keyword>
<dbReference type="Pfam" id="PF00571">
    <property type="entry name" value="CBS"/>
    <property type="match status" value="2"/>
</dbReference>
<dbReference type="InterPro" id="IPR032828">
    <property type="entry name" value="PolyA_RNA-bd"/>
</dbReference>
<dbReference type="RefSeq" id="WP_280999151.1">
    <property type="nucleotide sequence ID" value="NZ_CP069362.1"/>
</dbReference>
<dbReference type="Gene3D" id="1.10.3090.10">
    <property type="entry name" value="cca-adding enzyme, domain 2"/>
    <property type="match status" value="1"/>
</dbReference>
<evidence type="ECO:0000256" key="2">
    <source>
        <dbReference type="ARBA" id="ARBA00007265"/>
    </source>
</evidence>
<dbReference type="EMBL" id="CP069362">
    <property type="protein sequence ID" value="WGS65048.1"/>
    <property type="molecule type" value="Genomic_DNA"/>
</dbReference>
<evidence type="ECO:0000256" key="12">
    <source>
        <dbReference type="RuleBase" id="RU003953"/>
    </source>
</evidence>
<dbReference type="SUPFAM" id="SSF54631">
    <property type="entry name" value="CBS-domain pair"/>
    <property type="match status" value="1"/>
</dbReference>
<evidence type="ECO:0000256" key="1">
    <source>
        <dbReference type="ARBA" id="ARBA00001946"/>
    </source>
</evidence>
<evidence type="ECO:0000313" key="14">
    <source>
        <dbReference type="EMBL" id="WGS65048.1"/>
    </source>
</evidence>
<reference evidence="14 15" key="1">
    <citation type="submission" date="2021-02" db="EMBL/GenBank/DDBJ databases">
        <title>Characterization of Marinitoga sp. nov. str. BP5-C20A.</title>
        <authorList>
            <person name="Erauso G."/>
            <person name="Postec A."/>
        </authorList>
    </citation>
    <scope>NUCLEOTIDE SEQUENCE [LARGE SCALE GENOMIC DNA]</scope>
    <source>
        <strain evidence="14 15">BP5-C20A</strain>
    </source>
</reference>
<keyword evidence="9" id="KW-0460">Magnesium</keyword>
<dbReference type="Proteomes" id="UP001232493">
    <property type="component" value="Chromosome"/>
</dbReference>
<feature type="domain" description="CBS" evidence="13">
    <location>
        <begin position="121"/>
        <end position="177"/>
    </location>
</feature>
<keyword evidence="10 12" id="KW-0694">RNA-binding</keyword>
<keyword evidence="15" id="KW-1185">Reference proteome</keyword>
<dbReference type="Gene3D" id="3.30.460.10">
    <property type="entry name" value="Beta Polymerase, domain 2"/>
    <property type="match status" value="1"/>
</dbReference>
<comment type="similarity">
    <text evidence="2 12">Belongs to the tRNA nucleotidyltransferase/poly(A) polymerase family.</text>
</comment>
<organism evidence="14 15">
    <name type="scientific">Marinitoga aeolica</name>
    <dbReference type="NCBI Taxonomy" id="2809031"/>
    <lineage>
        <taxon>Bacteria</taxon>
        <taxon>Thermotogati</taxon>
        <taxon>Thermotogota</taxon>
        <taxon>Thermotogae</taxon>
        <taxon>Petrotogales</taxon>
        <taxon>Petrotogaceae</taxon>
        <taxon>Marinitoga</taxon>
    </lineage>
</organism>
<dbReference type="SMART" id="SM00116">
    <property type="entry name" value="CBS"/>
    <property type="match status" value="2"/>
</dbReference>
<keyword evidence="3" id="KW-0820">tRNA-binding</keyword>
<dbReference type="InterPro" id="IPR052390">
    <property type="entry name" value="tRNA_nt/polyA_polymerase"/>
</dbReference>
<dbReference type="CDD" id="cd04595">
    <property type="entry name" value="CBS_pair_DHH_polyA_Pol_assoc"/>
    <property type="match status" value="1"/>
</dbReference>
<evidence type="ECO:0000256" key="7">
    <source>
        <dbReference type="ARBA" id="ARBA00022723"/>
    </source>
</evidence>
<evidence type="ECO:0000256" key="3">
    <source>
        <dbReference type="ARBA" id="ARBA00022555"/>
    </source>
</evidence>
<dbReference type="SUPFAM" id="SSF81891">
    <property type="entry name" value="Poly A polymerase C-terminal region-like"/>
    <property type="match status" value="1"/>
</dbReference>
<dbReference type="PROSITE" id="PS51371">
    <property type="entry name" value="CBS"/>
    <property type="match status" value="2"/>
</dbReference>
<gene>
    <name evidence="14" type="ORF">JRV97_00395</name>
</gene>
<accession>A0ABY8PRA4</accession>
<dbReference type="CDD" id="cd05398">
    <property type="entry name" value="NT_ClassII-CCAase"/>
    <property type="match status" value="1"/>
</dbReference>
<dbReference type="InterPro" id="IPR000644">
    <property type="entry name" value="CBS_dom"/>
</dbReference>
<dbReference type="PANTHER" id="PTHR47788">
    <property type="entry name" value="POLYA POLYMERASE"/>
    <property type="match status" value="1"/>
</dbReference>
<keyword evidence="7" id="KW-0479">Metal-binding</keyword>
<evidence type="ECO:0000313" key="15">
    <source>
        <dbReference type="Proteomes" id="UP001232493"/>
    </source>
</evidence>
<dbReference type="PANTHER" id="PTHR47788:SF1">
    <property type="entry name" value="A-ADDING TRNA NUCLEOTIDYLTRANSFERASE"/>
    <property type="match status" value="1"/>
</dbReference>
<dbReference type="Pfam" id="PF01743">
    <property type="entry name" value="PolyA_pol"/>
    <property type="match status" value="1"/>
</dbReference>
<keyword evidence="11" id="KW-0129">CBS domain</keyword>
<keyword evidence="4 12" id="KW-0808">Transferase</keyword>
<feature type="domain" description="CBS" evidence="13">
    <location>
        <begin position="183"/>
        <end position="241"/>
    </location>
</feature>
<keyword evidence="6" id="KW-0548">Nucleotidyltransferase</keyword>
<keyword evidence="5" id="KW-0819">tRNA processing</keyword>
<evidence type="ECO:0000256" key="11">
    <source>
        <dbReference type="PROSITE-ProRule" id="PRU00703"/>
    </source>
</evidence>
<sequence>MDILNKLKKNMKTITIDHLKINFTYIEKKIDDLEKYVQQIYMEKLSDIIIIFELTYQTRVSGFSYSDEINMNEIFEKFNSKGNSQRAVFATSEKNIEKLMNDIINQLREKYIPILKAMDIMSSPVRTVLSNEPIEKVYRIMIQTGHNGFPVIEKNELIGIITRKDIEKAINHNLSKLPVKKIITKNIISVLPDTPIEEVRYKMLENGIGRLLVIDENNTLIGIITRSDLIKGKVFHKSKPKIIIDYEEDLHKYNILKKMVEFIPPKYMNLLRLLGIYGSELNMPVYVVGGFVRDLLLSRKNFDIDIVVEGDGLKYAKYAARNLRTTFVEHSEFHTGSLFFKDGFRIDIATARTEYYEKPADLPKVELSTIKKDLYRRDFSINAMAIKLNSEEFGVLIDFFGCKHDLDRGIIKILYNLSFIEDPTRILRAIRFEKRFNFKIENRTLELLKDAVNNGYIEKVTGMRLREEFEKILNERNITESIDEMGKFGILDHLFLYSQYKKSKLETFEKVLKFYQWIKKNVPKYSYKVKLFHLFLYSYLVYEEEQAALYSFERYGLPKKFLNNLEKLKEAILQLNKLNTYSSYSDFYKIVENFDNELLIVISGFIKEEIKDKYKSYLLKINDFTLEIDGKDIMSLGIKGKLVGVILNEIKMKKLDGKIQNEREYLMNFVRGFNESI</sequence>
<proteinExistence type="inferred from homology"/>
<evidence type="ECO:0000256" key="8">
    <source>
        <dbReference type="ARBA" id="ARBA00022741"/>
    </source>
</evidence>
<evidence type="ECO:0000259" key="13">
    <source>
        <dbReference type="PROSITE" id="PS51371"/>
    </source>
</evidence>
<evidence type="ECO:0000256" key="6">
    <source>
        <dbReference type="ARBA" id="ARBA00022695"/>
    </source>
</evidence>
<name>A0ABY8PRA4_9BACT</name>
<evidence type="ECO:0000256" key="4">
    <source>
        <dbReference type="ARBA" id="ARBA00022679"/>
    </source>
</evidence>
<dbReference type="Pfam" id="PF12627">
    <property type="entry name" value="PolyA_pol_RNAbd"/>
    <property type="match status" value="1"/>
</dbReference>
<dbReference type="InterPro" id="IPR002646">
    <property type="entry name" value="PolA_pol_head_dom"/>
</dbReference>
<dbReference type="InterPro" id="IPR043519">
    <property type="entry name" value="NT_sf"/>
</dbReference>
<dbReference type="Gene3D" id="3.10.580.10">
    <property type="entry name" value="CBS-domain"/>
    <property type="match status" value="2"/>
</dbReference>
<evidence type="ECO:0000256" key="10">
    <source>
        <dbReference type="ARBA" id="ARBA00022884"/>
    </source>
</evidence>
<evidence type="ECO:0000256" key="9">
    <source>
        <dbReference type="ARBA" id="ARBA00022842"/>
    </source>
</evidence>
<dbReference type="SUPFAM" id="SSF81301">
    <property type="entry name" value="Nucleotidyltransferase"/>
    <property type="match status" value="1"/>
</dbReference>
<evidence type="ECO:0000256" key="5">
    <source>
        <dbReference type="ARBA" id="ARBA00022694"/>
    </source>
</evidence>
<protein>
    <submittedName>
        <fullName evidence="14">CBS domain-containing protein</fullName>
    </submittedName>
</protein>
<comment type="cofactor">
    <cofactor evidence="1">
        <name>Mg(2+)</name>
        <dbReference type="ChEBI" id="CHEBI:18420"/>
    </cofactor>
</comment>